<feature type="transmembrane region" description="Helical" evidence="1">
    <location>
        <begin position="227"/>
        <end position="248"/>
    </location>
</feature>
<keyword evidence="1" id="KW-0812">Transmembrane</keyword>
<evidence type="ECO:0000313" key="2">
    <source>
        <dbReference type="EMBL" id="KAK2612307.1"/>
    </source>
</evidence>
<keyword evidence="1" id="KW-0472">Membrane</keyword>
<accession>A0AAJ0D0C6</accession>
<reference evidence="2" key="1">
    <citation type="submission" date="2023-06" db="EMBL/GenBank/DDBJ databases">
        <title>Conoideocrella luteorostrata (Hypocreales: Clavicipitaceae), a potential biocontrol fungus for elongate hemlock scale in United States Christmas tree production areas.</title>
        <authorList>
            <person name="Barrett H."/>
            <person name="Lovett B."/>
            <person name="Macias A.M."/>
            <person name="Stajich J.E."/>
            <person name="Kasson M.T."/>
        </authorList>
    </citation>
    <scope>NUCLEOTIDE SEQUENCE</scope>
    <source>
        <strain evidence="2">ARSEF 14590</strain>
    </source>
</reference>
<feature type="transmembrane region" description="Helical" evidence="1">
    <location>
        <begin position="300"/>
        <end position="317"/>
    </location>
</feature>
<proteinExistence type="predicted"/>
<name>A0AAJ0D0C6_9HYPO</name>
<keyword evidence="3" id="KW-1185">Reference proteome</keyword>
<feature type="transmembrane region" description="Helical" evidence="1">
    <location>
        <begin position="116"/>
        <end position="137"/>
    </location>
</feature>
<dbReference type="AlphaFoldDB" id="A0AAJ0D0C6"/>
<evidence type="ECO:0000313" key="3">
    <source>
        <dbReference type="Proteomes" id="UP001251528"/>
    </source>
</evidence>
<feature type="transmembrane region" description="Helical" evidence="1">
    <location>
        <begin position="189"/>
        <end position="207"/>
    </location>
</feature>
<keyword evidence="1" id="KW-1133">Transmembrane helix</keyword>
<dbReference type="EMBL" id="JASWJB010000018">
    <property type="protein sequence ID" value="KAK2612307.1"/>
    <property type="molecule type" value="Genomic_DNA"/>
</dbReference>
<dbReference type="Pfam" id="PF11196">
    <property type="entry name" value="DUF2834"/>
    <property type="match status" value="1"/>
</dbReference>
<sequence>MFQTSRNHLLCLSALGVWGLWGHAYFNGMFNRLDTITRTLRFPDTRPLRSSYTGLALLDTQLTLLSAFYDVLTNSLSSGPRLLFFDINYAVACANLWTLVESRRRGVRSWFLKYPAWAMVLCNTNGAAIVLPLYLYLVCRSKARLRDPAVPMYEAAILPVTTLVMLLQPLLIFAPAWMGSSGSEAHHGYIALFQVAPIIILGLYLGLASILSRKAAATSSSKESKKLIVASLTLAGTVASAVHFYTVVGALRTRDSDASLTRLFVPAWGLTDPIKTLATTGRQSVEYAALLENFHLFSQWDWIVICLASIVFAHLLLSRRDGLKMDKSTSLHEVQELIYLAAATFILGPGGAGSFALAIHEERI</sequence>
<feature type="transmembrane region" description="Helical" evidence="1">
    <location>
        <begin position="337"/>
        <end position="359"/>
    </location>
</feature>
<comment type="caution">
    <text evidence="2">The sequence shown here is derived from an EMBL/GenBank/DDBJ whole genome shotgun (WGS) entry which is preliminary data.</text>
</comment>
<evidence type="ECO:0000256" key="1">
    <source>
        <dbReference type="SAM" id="Phobius"/>
    </source>
</evidence>
<organism evidence="2 3">
    <name type="scientific">Conoideocrella luteorostrata</name>
    <dbReference type="NCBI Taxonomy" id="1105319"/>
    <lineage>
        <taxon>Eukaryota</taxon>
        <taxon>Fungi</taxon>
        <taxon>Dikarya</taxon>
        <taxon>Ascomycota</taxon>
        <taxon>Pezizomycotina</taxon>
        <taxon>Sordariomycetes</taxon>
        <taxon>Hypocreomycetidae</taxon>
        <taxon>Hypocreales</taxon>
        <taxon>Clavicipitaceae</taxon>
        <taxon>Conoideocrella</taxon>
    </lineage>
</organism>
<feature type="transmembrane region" description="Helical" evidence="1">
    <location>
        <begin position="157"/>
        <end position="177"/>
    </location>
</feature>
<dbReference type="Proteomes" id="UP001251528">
    <property type="component" value="Unassembled WGS sequence"/>
</dbReference>
<protein>
    <submittedName>
        <fullName evidence="2">Transcriptional regulatory protein</fullName>
    </submittedName>
</protein>
<dbReference type="InterPro" id="IPR021362">
    <property type="entry name" value="DUF2834"/>
</dbReference>
<gene>
    <name evidence="2" type="primary">DEP1</name>
    <name evidence="2" type="ORF">QQS21_001733</name>
</gene>